<organism evidence="1 2">
    <name type="scientific">Aldrovandia affinis</name>
    <dbReference type="NCBI Taxonomy" id="143900"/>
    <lineage>
        <taxon>Eukaryota</taxon>
        <taxon>Metazoa</taxon>
        <taxon>Chordata</taxon>
        <taxon>Craniata</taxon>
        <taxon>Vertebrata</taxon>
        <taxon>Euteleostomi</taxon>
        <taxon>Actinopterygii</taxon>
        <taxon>Neopterygii</taxon>
        <taxon>Teleostei</taxon>
        <taxon>Notacanthiformes</taxon>
        <taxon>Halosauridae</taxon>
        <taxon>Aldrovandia</taxon>
    </lineage>
</organism>
<sequence>MSARTPARSRSALGAAYPSGPVHRHVVGGLGHLGAPRFGFSLLQPINGNVSSARPTARPSQKMLKTWTLLERRCDGSHARTVEAPTNGQRAIVILSLIRI</sequence>
<dbReference type="Proteomes" id="UP001221898">
    <property type="component" value="Unassembled WGS sequence"/>
</dbReference>
<name>A0AAD7WKZ5_9TELE</name>
<reference evidence="1" key="1">
    <citation type="journal article" date="2023" name="Science">
        <title>Genome structures resolve the early diversification of teleost fishes.</title>
        <authorList>
            <person name="Parey E."/>
            <person name="Louis A."/>
            <person name="Montfort J."/>
            <person name="Bouchez O."/>
            <person name="Roques C."/>
            <person name="Iampietro C."/>
            <person name="Lluch J."/>
            <person name="Castinel A."/>
            <person name="Donnadieu C."/>
            <person name="Desvignes T."/>
            <person name="Floi Bucao C."/>
            <person name="Jouanno E."/>
            <person name="Wen M."/>
            <person name="Mejri S."/>
            <person name="Dirks R."/>
            <person name="Jansen H."/>
            <person name="Henkel C."/>
            <person name="Chen W.J."/>
            <person name="Zahm M."/>
            <person name="Cabau C."/>
            <person name="Klopp C."/>
            <person name="Thompson A.W."/>
            <person name="Robinson-Rechavi M."/>
            <person name="Braasch I."/>
            <person name="Lecointre G."/>
            <person name="Bobe J."/>
            <person name="Postlethwait J.H."/>
            <person name="Berthelot C."/>
            <person name="Roest Crollius H."/>
            <person name="Guiguen Y."/>
        </authorList>
    </citation>
    <scope>NUCLEOTIDE SEQUENCE</scope>
    <source>
        <strain evidence="1">NC1722</strain>
    </source>
</reference>
<accession>A0AAD7WKZ5</accession>
<dbReference type="AlphaFoldDB" id="A0AAD7WKZ5"/>
<protein>
    <submittedName>
        <fullName evidence="1">Uncharacterized protein</fullName>
    </submittedName>
</protein>
<proteinExistence type="predicted"/>
<keyword evidence="2" id="KW-1185">Reference proteome</keyword>
<dbReference type="EMBL" id="JAINUG010000075">
    <property type="protein sequence ID" value="KAJ8400545.1"/>
    <property type="molecule type" value="Genomic_DNA"/>
</dbReference>
<evidence type="ECO:0000313" key="2">
    <source>
        <dbReference type="Proteomes" id="UP001221898"/>
    </source>
</evidence>
<gene>
    <name evidence="1" type="ORF">AAFF_G00393140</name>
</gene>
<comment type="caution">
    <text evidence="1">The sequence shown here is derived from an EMBL/GenBank/DDBJ whole genome shotgun (WGS) entry which is preliminary data.</text>
</comment>
<evidence type="ECO:0000313" key="1">
    <source>
        <dbReference type="EMBL" id="KAJ8400545.1"/>
    </source>
</evidence>